<feature type="region of interest" description="Disordered" evidence="1">
    <location>
        <begin position="278"/>
        <end position="314"/>
    </location>
</feature>
<evidence type="ECO:0000313" key="3">
    <source>
        <dbReference type="Proteomes" id="UP000718281"/>
    </source>
</evidence>
<accession>A0A935CD71</accession>
<dbReference type="EMBL" id="JADIXZ010000004">
    <property type="protein sequence ID" value="MBK6300634.1"/>
    <property type="molecule type" value="Genomic_DNA"/>
</dbReference>
<evidence type="ECO:0000313" key="2">
    <source>
        <dbReference type="EMBL" id="MBK6300634.1"/>
    </source>
</evidence>
<reference evidence="2 3" key="1">
    <citation type="submission" date="2020-10" db="EMBL/GenBank/DDBJ databases">
        <title>Connecting structure to function with the recovery of over 1000 high-quality activated sludge metagenome-assembled genomes encoding full-length rRNA genes using long-read sequencing.</title>
        <authorList>
            <person name="Singleton C.M."/>
            <person name="Petriglieri F."/>
            <person name="Kristensen J.M."/>
            <person name="Kirkegaard R.H."/>
            <person name="Michaelsen T.Y."/>
            <person name="Andersen M.H."/>
            <person name="Karst S.M."/>
            <person name="Dueholm M.S."/>
            <person name="Nielsen P.H."/>
            <person name="Albertsen M."/>
        </authorList>
    </citation>
    <scope>NUCLEOTIDE SEQUENCE [LARGE SCALE GENOMIC DNA]</scope>
    <source>
        <strain evidence="2">AalE_18-Q3-R2-46_BAT3C.188</strain>
    </source>
</reference>
<comment type="caution">
    <text evidence="2">The sequence shown here is derived from an EMBL/GenBank/DDBJ whole genome shotgun (WGS) entry which is preliminary data.</text>
</comment>
<dbReference type="Pfam" id="PF13830">
    <property type="entry name" value="DUF4192"/>
    <property type="match status" value="2"/>
</dbReference>
<feature type="compositionally biased region" description="Basic residues" evidence="1">
    <location>
        <begin position="298"/>
        <end position="310"/>
    </location>
</feature>
<dbReference type="Proteomes" id="UP000718281">
    <property type="component" value="Unassembled WGS sequence"/>
</dbReference>
<protein>
    <submittedName>
        <fullName evidence="2">DUF4192 domain-containing protein</fullName>
    </submittedName>
</protein>
<dbReference type="AlphaFoldDB" id="A0A935CD71"/>
<name>A0A935CD71_9MICO</name>
<organism evidence="2 3">
    <name type="scientific">Candidatus Phosphoribacter hodrii</name>
    <dbReference type="NCBI Taxonomy" id="2953743"/>
    <lineage>
        <taxon>Bacteria</taxon>
        <taxon>Bacillati</taxon>
        <taxon>Actinomycetota</taxon>
        <taxon>Actinomycetes</taxon>
        <taxon>Micrococcales</taxon>
        <taxon>Dermatophilaceae</taxon>
        <taxon>Candidatus Phosphoribacter</taxon>
    </lineage>
</organism>
<sequence length="400" mass="42765">MTTTIRITDPVDLVKVVPYQLGYHPERSLVLIGLRRKQIGLVQRLDLPTLPRDCEAAADLMAGHLRKDGCTGAVLVLYEDTEGEGAVAAAALVARLQVGRFDLVEHVVVRDGHVYFGALAGRADRPVSGVLLPPDDQVPAVADYVAHGRRPAPSRGSLDERLAPEDDALSERVRLAAARLGVLRPVLGSRPKAMADWGAFLDVGDDAWFAGTLPSAAATARMCHSLRDLHLRDLVTAWLCPGTLELTAFDEDLRALAVEHLPAGRAWPEAYAAAGHSPAAGGVADDAPAARPRGGAGSRRRRAASSKPRRVVTAVAGPRTDEDDRLVERLCWLARHTPEVHASAVLSVLASVTWHLGDGTLTRVALDRALALDPGYRLALLIERMVDLAIRPGRALSSTG</sequence>
<dbReference type="InterPro" id="IPR025447">
    <property type="entry name" value="DUF4192"/>
</dbReference>
<evidence type="ECO:0000256" key="1">
    <source>
        <dbReference type="SAM" id="MobiDB-lite"/>
    </source>
</evidence>
<feature type="compositionally biased region" description="Low complexity" evidence="1">
    <location>
        <begin position="278"/>
        <end position="293"/>
    </location>
</feature>
<proteinExistence type="predicted"/>
<gene>
    <name evidence="2" type="ORF">IPF40_06130</name>
</gene>